<evidence type="ECO:0000256" key="3">
    <source>
        <dbReference type="ARBA" id="ARBA00022723"/>
    </source>
</evidence>
<dbReference type="Gene3D" id="3.40.50.10880">
    <property type="entry name" value="Uncharacterised protein PF01937, DUF89, domain 3"/>
    <property type="match status" value="1"/>
</dbReference>
<dbReference type="SUPFAM" id="SSF111321">
    <property type="entry name" value="AF1104-like"/>
    <property type="match status" value="1"/>
</dbReference>
<dbReference type="GO" id="GO:0016791">
    <property type="term" value="F:phosphatase activity"/>
    <property type="evidence" value="ECO:0007669"/>
    <property type="project" value="TreeGrafter"/>
</dbReference>
<dbReference type="InterPro" id="IPR039763">
    <property type="entry name" value="ARMT1"/>
</dbReference>
<dbReference type="InterPro" id="IPR002791">
    <property type="entry name" value="ARMT1-like_metal-bd"/>
</dbReference>
<feature type="domain" description="Damage-control phosphatase ARMT1-like metal-binding" evidence="8">
    <location>
        <begin position="23"/>
        <end position="438"/>
    </location>
</feature>
<dbReference type="FunFam" id="1.20.930.60:FF:000002">
    <property type="entry name" value="Protein-glutamate O-methyltransferase C1393.13"/>
    <property type="match status" value="1"/>
</dbReference>
<evidence type="ECO:0000256" key="1">
    <source>
        <dbReference type="ARBA" id="ARBA00001326"/>
    </source>
</evidence>
<dbReference type="EC" id="3.1.3.-" evidence="7"/>
<comment type="domain">
    <text evidence="7">Subfamily III proteins have a conserved RTxK motif about 40-50 residues from the C-terminus; the threonine may be replaced by serine or cysteine.</text>
</comment>
<reference evidence="9" key="1">
    <citation type="journal article" date="2020" name="Stud. Mycol.">
        <title>101 Dothideomycetes genomes: a test case for predicting lifestyles and emergence of pathogens.</title>
        <authorList>
            <person name="Haridas S."/>
            <person name="Albert R."/>
            <person name="Binder M."/>
            <person name="Bloem J."/>
            <person name="Labutti K."/>
            <person name="Salamov A."/>
            <person name="Andreopoulos B."/>
            <person name="Baker S."/>
            <person name="Barry K."/>
            <person name="Bills G."/>
            <person name="Bluhm B."/>
            <person name="Cannon C."/>
            <person name="Castanera R."/>
            <person name="Culley D."/>
            <person name="Daum C."/>
            <person name="Ezra D."/>
            <person name="Gonzalez J."/>
            <person name="Henrissat B."/>
            <person name="Kuo A."/>
            <person name="Liang C."/>
            <person name="Lipzen A."/>
            <person name="Lutzoni F."/>
            <person name="Magnuson J."/>
            <person name="Mondo S."/>
            <person name="Nolan M."/>
            <person name="Ohm R."/>
            <person name="Pangilinan J."/>
            <person name="Park H.-J."/>
            <person name="Ramirez L."/>
            <person name="Alfaro M."/>
            <person name="Sun H."/>
            <person name="Tritt A."/>
            <person name="Yoshinaga Y."/>
            <person name="Zwiers L.-H."/>
            <person name="Turgeon B."/>
            <person name="Goodwin S."/>
            <person name="Spatafora J."/>
            <person name="Crous P."/>
            <person name="Grigoriev I."/>
        </authorList>
    </citation>
    <scope>NUCLEOTIDE SEQUENCE</scope>
    <source>
        <strain evidence="9">CBS 260.36</strain>
    </source>
</reference>
<comment type="function">
    <text evidence="7">Metal-dependent phosphatase that shows phosphatase activity against several substrates, including fructose-1-phosphate and fructose-6-phosphate. Its preference for fructose-1-phosphate, a strong glycating agent that causes DNA damage rather than a canonical yeast metabolite, suggests a damage-control function in hexose phosphate metabolism.</text>
</comment>
<organism evidence="9 10">
    <name type="scientific">Myriangium duriaei CBS 260.36</name>
    <dbReference type="NCBI Taxonomy" id="1168546"/>
    <lineage>
        <taxon>Eukaryota</taxon>
        <taxon>Fungi</taxon>
        <taxon>Dikarya</taxon>
        <taxon>Ascomycota</taxon>
        <taxon>Pezizomycotina</taxon>
        <taxon>Dothideomycetes</taxon>
        <taxon>Dothideomycetidae</taxon>
        <taxon>Myriangiales</taxon>
        <taxon>Myriangiaceae</taxon>
        <taxon>Myriangium</taxon>
    </lineage>
</organism>
<gene>
    <name evidence="9" type="ORF">K461DRAFT_295213</name>
</gene>
<dbReference type="PANTHER" id="PTHR12260:SF6">
    <property type="entry name" value="DAMAGE-CONTROL PHOSPHATASE ARMT1"/>
    <property type="match status" value="1"/>
</dbReference>
<comment type="cofactor">
    <cofactor evidence="7">
        <name>Mn(2+)</name>
        <dbReference type="ChEBI" id="CHEBI:29035"/>
    </cofactor>
    <cofactor evidence="7">
        <name>Ni(2+)</name>
        <dbReference type="ChEBI" id="CHEBI:49786"/>
    </cofactor>
</comment>
<evidence type="ECO:0000256" key="4">
    <source>
        <dbReference type="ARBA" id="ARBA00022801"/>
    </source>
</evidence>
<dbReference type="PANTHER" id="PTHR12260">
    <property type="entry name" value="DAMAGE-CONTROL PHOSPHATASE ARMT1"/>
    <property type="match status" value="1"/>
</dbReference>
<keyword evidence="10" id="KW-1185">Reference proteome</keyword>
<evidence type="ECO:0000256" key="7">
    <source>
        <dbReference type="RuleBase" id="RU367030"/>
    </source>
</evidence>
<accession>A0A9P4MKU8</accession>
<dbReference type="OrthoDB" id="541375at2759"/>
<dbReference type="AlphaFoldDB" id="A0A9P4MKU8"/>
<dbReference type="GO" id="GO:0046872">
    <property type="term" value="F:metal ion binding"/>
    <property type="evidence" value="ECO:0007669"/>
    <property type="project" value="UniProtKB-UniRule"/>
</dbReference>
<proteinExistence type="inferred from homology"/>
<sequence>MEHDTKQAQWSTADQNSFAHTSARDRWPIILTQAIDDVHKAVSRNEDLAAQTEGKSLISQLAALKYELQHNRTLSPLPDDGRPDIAGYNAELAARSPLNWFDAPWLFSECYLYRRMASIFLLSTHWKSYDYFSAIKTSTFRSSRAAVLELAAKYTSIVTQLSSPTATSNLSATQREEADKILFTEMVEICLWGNATDLSLLASASYVDIASLQGAEARRKAEKNILVNDVGKAFDALRRVKHSSSSSERRVDIVLDNSGFELFVDLVLAGYLIHAGLATTVVFHPKDIPWFVSDVVPKDFAGLFGALLQGESFFDDKDKPLSEGDKANLAALANDWAMLHAEGKFVLRPNGFWTEGGSFWRLPATAPRLYEDLKESELVFFKGDLNYRKLTADGTWHATTPFETAIGPLGKGSGLRVLALRTCKGDVVAGLPAGKDEELRAMENGGGDSGARKWAWTGKWAVIEYCDGKA</sequence>
<dbReference type="EMBL" id="ML996088">
    <property type="protein sequence ID" value="KAF2151136.1"/>
    <property type="molecule type" value="Genomic_DNA"/>
</dbReference>
<evidence type="ECO:0000256" key="6">
    <source>
        <dbReference type="ARBA" id="ARBA00048809"/>
    </source>
</evidence>
<name>A0A9P4MKU8_9PEZI</name>
<dbReference type="Proteomes" id="UP000799439">
    <property type="component" value="Unassembled WGS sequence"/>
</dbReference>
<evidence type="ECO:0000256" key="5">
    <source>
        <dbReference type="ARBA" id="ARBA00023211"/>
    </source>
</evidence>
<comment type="catalytic activity">
    <reaction evidence="1 7">
        <text>beta-D-fructose 1-phosphate + H2O = D-fructose + phosphate</text>
        <dbReference type="Rhea" id="RHEA:35603"/>
        <dbReference type="ChEBI" id="CHEBI:15377"/>
        <dbReference type="ChEBI" id="CHEBI:37721"/>
        <dbReference type="ChEBI" id="CHEBI:43474"/>
        <dbReference type="ChEBI" id="CHEBI:138881"/>
    </reaction>
</comment>
<comment type="caution">
    <text evidence="9">The sequence shown here is derived from an EMBL/GenBank/DDBJ whole genome shotgun (WGS) entry which is preliminary data.</text>
</comment>
<protein>
    <recommendedName>
        <fullName evidence="7">Sugar phosphate phosphatase</fullName>
        <ecNumber evidence="7">3.1.3.-</ecNumber>
    </recommendedName>
</protein>
<keyword evidence="5 7" id="KW-0464">Manganese</keyword>
<dbReference type="Pfam" id="PF01937">
    <property type="entry name" value="ARMT1-like_dom"/>
    <property type="match status" value="1"/>
</dbReference>
<evidence type="ECO:0000256" key="2">
    <source>
        <dbReference type="ARBA" id="ARBA00009519"/>
    </source>
</evidence>
<dbReference type="InterPro" id="IPR036075">
    <property type="entry name" value="ARMT-1-like_metal-bd_sf"/>
</dbReference>
<evidence type="ECO:0000313" key="10">
    <source>
        <dbReference type="Proteomes" id="UP000799439"/>
    </source>
</evidence>
<dbReference type="GO" id="GO:0006974">
    <property type="term" value="P:DNA damage response"/>
    <property type="evidence" value="ECO:0007669"/>
    <property type="project" value="TreeGrafter"/>
</dbReference>
<evidence type="ECO:0000259" key="8">
    <source>
        <dbReference type="Pfam" id="PF01937"/>
    </source>
</evidence>
<keyword evidence="3 7" id="KW-0479">Metal-binding</keyword>
<evidence type="ECO:0000313" key="9">
    <source>
        <dbReference type="EMBL" id="KAF2151136.1"/>
    </source>
</evidence>
<keyword evidence="4 7" id="KW-0378">Hydrolase</keyword>
<dbReference type="GO" id="GO:0005634">
    <property type="term" value="C:nucleus"/>
    <property type="evidence" value="ECO:0007669"/>
    <property type="project" value="TreeGrafter"/>
</dbReference>
<comment type="similarity">
    <text evidence="2 7">Belongs to the damage-control phosphatase family. Sugar phosphate phosphatase III subfamily.</text>
</comment>
<comment type="catalytic activity">
    <reaction evidence="6 7">
        <text>beta-D-fructose 6-phosphate = dihydroxyacetone + D-glyceraldehyde 3-phosphate</text>
        <dbReference type="Rhea" id="RHEA:28002"/>
        <dbReference type="ChEBI" id="CHEBI:16016"/>
        <dbReference type="ChEBI" id="CHEBI:57634"/>
        <dbReference type="ChEBI" id="CHEBI:59776"/>
    </reaction>
</comment>
<dbReference type="Gene3D" id="1.20.930.60">
    <property type="match status" value="1"/>
</dbReference>